<keyword evidence="2" id="KW-1185">Reference proteome</keyword>
<dbReference type="Proteomes" id="UP001224781">
    <property type="component" value="Unassembled WGS sequence"/>
</dbReference>
<protein>
    <submittedName>
        <fullName evidence="1">Uncharacterized protein</fullName>
    </submittedName>
</protein>
<proteinExistence type="predicted"/>
<accession>A0ABU0UFV6</accession>
<name>A0ABU0UFV6_9HYPH</name>
<dbReference type="EMBL" id="JAUTBL010000001">
    <property type="protein sequence ID" value="MDQ1183820.1"/>
    <property type="molecule type" value="Genomic_DNA"/>
</dbReference>
<organism evidence="1 2">
    <name type="scientific">Agrobacterium larrymoorei</name>
    <dbReference type="NCBI Taxonomy" id="160699"/>
    <lineage>
        <taxon>Bacteria</taxon>
        <taxon>Pseudomonadati</taxon>
        <taxon>Pseudomonadota</taxon>
        <taxon>Alphaproteobacteria</taxon>
        <taxon>Hyphomicrobiales</taxon>
        <taxon>Rhizobiaceae</taxon>
        <taxon>Rhizobium/Agrobacterium group</taxon>
        <taxon>Agrobacterium</taxon>
    </lineage>
</organism>
<sequence>MEGDLLIGHLRAQCQRLREFQQRFRQDRVCQTGCHDIDGGEAFAAGTDRLNVFDRLETVGDIRIQRDECAGGIDIGPEIIGGFDGAIRAVPLLDPERHDIGTCLKRAWWNGDREAAFRIGRCYALFLQRHIVDRDFKA</sequence>
<evidence type="ECO:0000313" key="2">
    <source>
        <dbReference type="Proteomes" id="UP001224781"/>
    </source>
</evidence>
<evidence type="ECO:0000313" key="1">
    <source>
        <dbReference type="EMBL" id="MDQ1183820.1"/>
    </source>
</evidence>
<gene>
    <name evidence="1" type="ORF">QE408_000942</name>
</gene>
<comment type="caution">
    <text evidence="1">The sequence shown here is derived from an EMBL/GenBank/DDBJ whole genome shotgun (WGS) entry which is preliminary data.</text>
</comment>
<reference evidence="1 2" key="1">
    <citation type="submission" date="2023-07" db="EMBL/GenBank/DDBJ databases">
        <title>Functional and genomic diversity of the sorghum phyllosphere microbiome.</title>
        <authorList>
            <person name="Shade A."/>
        </authorList>
    </citation>
    <scope>NUCLEOTIDE SEQUENCE [LARGE SCALE GENOMIC DNA]</scope>
    <source>
        <strain evidence="1 2">SORGH_AS_1126</strain>
    </source>
</reference>